<dbReference type="OrthoDB" id="5381491at2"/>
<keyword evidence="1" id="KW-1133">Transmembrane helix</keyword>
<evidence type="ECO:0000313" key="4">
    <source>
        <dbReference type="Proteomes" id="UP000249873"/>
    </source>
</evidence>
<name>A0A2Z4GI07_9BACT</name>
<evidence type="ECO:0000313" key="3">
    <source>
        <dbReference type="EMBL" id="AWW00708.1"/>
    </source>
</evidence>
<protein>
    <submittedName>
        <fullName evidence="3">DUF4349 domain-containing protein</fullName>
    </submittedName>
</protein>
<feature type="domain" description="DUF4349" evidence="2">
    <location>
        <begin position="51"/>
        <end position="253"/>
    </location>
</feature>
<gene>
    <name evidence="3" type="ORF">DJ013_21970</name>
</gene>
<keyword evidence="1" id="KW-0812">Transmembrane</keyword>
<dbReference type="Proteomes" id="UP000249873">
    <property type="component" value="Chromosome"/>
</dbReference>
<proteinExistence type="predicted"/>
<keyword evidence="1" id="KW-0472">Membrane</keyword>
<dbReference type="KEGG" id="als:DJ013_21970"/>
<dbReference type="RefSeq" id="WP_111374074.1">
    <property type="nucleotide sequence ID" value="NZ_CP029480.1"/>
</dbReference>
<dbReference type="Pfam" id="PF14257">
    <property type="entry name" value="DUF4349"/>
    <property type="match status" value="1"/>
</dbReference>
<evidence type="ECO:0000259" key="2">
    <source>
        <dbReference type="Pfam" id="PF14257"/>
    </source>
</evidence>
<dbReference type="InterPro" id="IPR025645">
    <property type="entry name" value="DUF4349"/>
</dbReference>
<sequence length="260" mass="29940">MNKLLVLLFVTILFSCQSNQEELTSASEIDLSDFAEEEEVSSDNSESTIERKLIKNGKLEFETQDLSKTSKGIKENLKRLKGYISKESDYNNDYRQSKSMTLRIPAKSFDSFIESLDDYIEDFDSKIIEIRDVTADFIDNQARLKNKRLTEEKYLSLLSKASSVQDILAIEKELGAIRGDIESVEGLLKLMENKISYSSLDLSFYKVNKEESTFIYKIKKSLSGGWDNLLSFIVYVFNLWPFALLGIAIFWGIRKFRKKS</sequence>
<evidence type="ECO:0000256" key="1">
    <source>
        <dbReference type="SAM" id="Phobius"/>
    </source>
</evidence>
<feature type="transmembrane region" description="Helical" evidence="1">
    <location>
        <begin position="229"/>
        <end position="253"/>
    </location>
</feature>
<reference evidence="3 4" key="1">
    <citation type="submission" date="2018-05" db="EMBL/GenBank/DDBJ databases">
        <title>Complete genome sequence of Arcticibacterium luteifluviistationis SM1504T, a cytophagaceae bacterium isolated from Arctic surface seawater.</title>
        <authorList>
            <person name="Li Y."/>
            <person name="Qin Q.-L."/>
        </authorList>
    </citation>
    <scope>NUCLEOTIDE SEQUENCE [LARGE SCALE GENOMIC DNA]</scope>
    <source>
        <strain evidence="3 4">SM1504</strain>
    </source>
</reference>
<organism evidence="3 4">
    <name type="scientific">Arcticibacterium luteifluviistationis</name>
    <dbReference type="NCBI Taxonomy" id="1784714"/>
    <lineage>
        <taxon>Bacteria</taxon>
        <taxon>Pseudomonadati</taxon>
        <taxon>Bacteroidota</taxon>
        <taxon>Cytophagia</taxon>
        <taxon>Cytophagales</taxon>
        <taxon>Leadbetterellaceae</taxon>
        <taxon>Arcticibacterium</taxon>
    </lineage>
</organism>
<dbReference type="AlphaFoldDB" id="A0A2Z4GI07"/>
<dbReference type="PROSITE" id="PS51257">
    <property type="entry name" value="PROKAR_LIPOPROTEIN"/>
    <property type="match status" value="1"/>
</dbReference>
<dbReference type="EMBL" id="CP029480">
    <property type="protein sequence ID" value="AWW00708.1"/>
    <property type="molecule type" value="Genomic_DNA"/>
</dbReference>
<accession>A0A2Z4GI07</accession>
<keyword evidence="4" id="KW-1185">Reference proteome</keyword>